<name>A0AA86S0R8_9EUKA</name>
<dbReference type="InterPro" id="IPR009057">
    <property type="entry name" value="Homeodomain-like_sf"/>
</dbReference>
<gene>
    <name evidence="3" type="ORF">HINF_LOCUS51592</name>
    <name evidence="2" type="ORF">HINF_LOCUS63700</name>
</gene>
<dbReference type="Gene3D" id="1.10.10.60">
    <property type="entry name" value="Homeodomain-like"/>
    <property type="match status" value="1"/>
</dbReference>
<keyword evidence="2" id="KW-0238">DNA-binding</keyword>
<reference evidence="2" key="1">
    <citation type="submission" date="2023-06" db="EMBL/GenBank/DDBJ databases">
        <authorList>
            <person name="Kurt Z."/>
        </authorList>
    </citation>
    <scope>NUCLEOTIDE SEQUENCE</scope>
</reference>
<dbReference type="AlphaFoldDB" id="A0AA86S0R8"/>
<dbReference type="GO" id="GO:0003677">
    <property type="term" value="F:DNA binding"/>
    <property type="evidence" value="ECO:0007669"/>
    <property type="project" value="UniProtKB-KW"/>
</dbReference>
<dbReference type="InterPro" id="IPR001005">
    <property type="entry name" value="SANT/Myb"/>
</dbReference>
<comment type="caution">
    <text evidence="2">The sequence shown here is derived from an EMBL/GenBank/DDBJ whole genome shotgun (WGS) entry which is preliminary data.</text>
</comment>
<keyword evidence="4" id="KW-1185">Reference proteome</keyword>
<feature type="domain" description="Myb-like" evidence="1">
    <location>
        <begin position="1"/>
        <end position="56"/>
    </location>
</feature>
<accession>A0AA86S0R8</accession>
<dbReference type="EMBL" id="CAXDID020000252">
    <property type="protein sequence ID" value="CAL6064920.1"/>
    <property type="molecule type" value="Genomic_DNA"/>
</dbReference>
<dbReference type="EMBL" id="CATOUU010001171">
    <property type="protein sequence ID" value="CAI9976055.1"/>
    <property type="molecule type" value="Genomic_DNA"/>
</dbReference>
<protein>
    <submittedName>
        <fullName evidence="2">Myb-like DNA-binding domain-containing protein</fullName>
    </submittedName>
    <submittedName>
        <fullName evidence="3">Myb-like_DNA-binding domain-containing protein</fullName>
    </submittedName>
</protein>
<reference evidence="3 4" key="2">
    <citation type="submission" date="2024-07" db="EMBL/GenBank/DDBJ databases">
        <authorList>
            <person name="Akdeniz Z."/>
        </authorList>
    </citation>
    <scope>NUCLEOTIDE SEQUENCE [LARGE SCALE GENOMIC DNA]</scope>
</reference>
<evidence type="ECO:0000313" key="4">
    <source>
        <dbReference type="Proteomes" id="UP001642409"/>
    </source>
</evidence>
<dbReference type="SMART" id="SM00717">
    <property type="entry name" value="SANT"/>
    <property type="match status" value="1"/>
</dbReference>
<dbReference type="CDD" id="cd00167">
    <property type="entry name" value="SANT"/>
    <property type="match status" value="1"/>
</dbReference>
<evidence type="ECO:0000313" key="3">
    <source>
        <dbReference type="EMBL" id="CAL6064920.1"/>
    </source>
</evidence>
<dbReference type="Pfam" id="PF00249">
    <property type="entry name" value="Myb_DNA-binding"/>
    <property type="match status" value="1"/>
</dbReference>
<sequence>MNKRQYKKWTNQERDELIYLTKQNISSTGKIYWNVVCPYFQGRTVLQCKNYYQNIIRPLLNHAQIKNLCENTQESLDWSKSEGIRLSYLVALVYGPDIDKLHIFFQSRSKQELQKFIEHFQFYERYFEQQLLQLLDGSYYSKNVSQVEMRLLIGATRIFKHRYQFISLSLDEKIPKLPPNLNSVKQFLGTQISKLLSSRIGNYEKFMFMQAEKQFGNQNVIDQLKVLEEHYKQRFGDHIF</sequence>
<evidence type="ECO:0000313" key="2">
    <source>
        <dbReference type="EMBL" id="CAI9976055.1"/>
    </source>
</evidence>
<evidence type="ECO:0000259" key="1">
    <source>
        <dbReference type="PROSITE" id="PS50090"/>
    </source>
</evidence>
<organism evidence="2">
    <name type="scientific">Hexamita inflata</name>
    <dbReference type="NCBI Taxonomy" id="28002"/>
    <lineage>
        <taxon>Eukaryota</taxon>
        <taxon>Metamonada</taxon>
        <taxon>Diplomonadida</taxon>
        <taxon>Hexamitidae</taxon>
        <taxon>Hexamitinae</taxon>
        <taxon>Hexamita</taxon>
    </lineage>
</organism>
<proteinExistence type="predicted"/>
<dbReference type="SUPFAM" id="SSF46689">
    <property type="entry name" value="Homeodomain-like"/>
    <property type="match status" value="1"/>
</dbReference>
<dbReference type="PROSITE" id="PS50090">
    <property type="entry name" value="MYB_LIKE"/>
    <property type="match status" value="1"/>
</dbReference>
<dbReference type="Proteomes" id="UP001642409">
    <property type="component" value="Unassembled WGS sequence"/>
</dbReference>